<dbReference type="FunFam" id="3.30.160.20:FF:000036">
    <property type="entry name" value="Double-stranded RNA-binding protein 2"/>
    <property type="match status" value="4"/>
</dbReference>
<dbReference type="EMBL" id="JADCNM010000008">
    <property type="protein sequence ID" value="KAG0472042.1"/>
    <property type="molecule type" value="Genomic_DNA"/>
</dbReference>
<feature type="domain" description="DRBM" evidence="6">
    <location>
        <begin position="17"/>
        <end position="86"/>
    </location>
</feature>
<feature type="region of interest" description="Disordered" evidence="5">
    <location>
        <begin position="177"/>
        <end position="199"/>
    </location>
</feature>
<comment type="caution">
    <text evidence="7">The sequence shown here is derived from an EMBL/GenBank/DDBJ whole genome shotgun (WGS) entry which is preliminary data.</text>
</comment>
<dbReference type="SMART" id="SM00358">
    <property type="entry name" value="DSRM"/>
    <property type="match status" value="4"/>
</dbReference>
<evidence type="ECO:0000256" key="2">
    <source>
        <dbReference type="ARBA" id="ARBA00022884"/>
    </source>
</evidence>
<dbReference type="InterPro" id="IPR014720">
    <property type="entry name" value="dsRBD_dom"/>
</dbReference>
<evidence type="ECO:0000256" key="3">
    <source>
        <dbReference type="ARBA" id="ARBA00037597"/>
    </source>
</evidence>
<feature type="domain" description="DRBM" evidence="6">
    <location>
        <begin position="103"/>
        <end position="171"/>
    </location>
</feature>
<evidence type="ECO:0000256" key="1">
    <source>
        <dbReference type="ARBA" id="ARBA00022737"/>
    </source>
</evidence>
<reference evidence="7 8" key="1">
    <citation type="journal article" date="2020" name="Nat. Food">
        <title>A phased Vanilla planifolia genome enables genetic improvement of flavour and production.</title>
        <authorList>
            <person name="Hasing T."/>
            <person name="Tang H."/>
            <person name="Brym M."/>
            <person name="Khazi F."/>
            <person name="Huang T."/>
            <person name="Chambers A.H."/>
        </authorList>
    </citation>
    <scope>NUCLEOTIDE SEQUENCE [LARGE SCALE GENOMIC DNA]</scope>
    <source>
        <tissue evidence="7">Leaf</tissue>
    </source>
</reference>
<name>A0A835US77_VANPL</name>
<feature type="domain" description="DRBM" evidence="6">
    <location>
        <begin position="543"/>
        <end position="612"/>
    </location>
</feature>
<dbReference type="Gene3D" id="3.30.160.20">
    <property type="match status" value="4"/>
</dbReference>
<dbReference type="AlphaFoldDB" id="A0A835US77"/>
<evidence type="ECO:0000313" key="7">
    <source>
        <dbReference type="EMBL" id="KAG0472042.1"/>
    </source>
</evidence>
<keyword evidence="2 4" id="KW-0694">RNA-binding</keyword>
<dbReference type="OrthoDB" id="5988181at2759"/>
<dbReference type="CDD" id="cd19908">
    <property type="entry name" value="DSRM_AtDRB-like_rpt2"/>
    <property type="match status" value="2"/>
</dbReference>
<dbReference type="CDD" id="cd19907">
    <property type="entry name" value="DSRM_AtDRB-like_rpt1"/>
    <property type="match status" value="2"/>
</dbReference>
<evidence type="ECO:0000256" key="5">
    <source>
        <dbReference type="SAM" id="MobiDB-lite"/>
    </source>
</evidence>
<feature type="compositionally biased region" description="Low complexity" evidence="5">
    <location>
        <begin position="177"/>
        <end position="192"/>
    </location>
</feature>
<dbReference type="Proteomes" id="UP000639772">
    <property type="component" value="Unassembled WGS sequence"/>
</dbReference>
<accession>A0A835US77</accession>
<sequence length="704" mass="76862">MPFAYILKSGVCLRLGMSKNQLQELAQRSCFNLPSYACIREGPDHAPRFKATVNFNGETFESPTFCTTLRQAEHAAAEVALDTLSQRGPSRSLAAKVLDETGVYKNLIQETAHRAGLNLPVYTTVRCGPGHTPLFSCTVELAGMNFSGDSAKTKKQAQKNAAMAAWTALKKLPNLGLPSSSPTLSPLSSSSTVHEISKNEEQDQVLIARTLAKLNQASDGKKLSQRKQQPAWPNTKRPIPRDCISSSSQSYHMLCQGWTYNYQMLPNTPPHVHDHTLLSFPNSFQPGQSHFVTGLAQDQRSHHVPTQVVPVYLLDYDYSLSVPPQSQSQVKIQEIHDGKNQENKDLSYTMFPDAGHSNPSSLDLQDDKLKPGPALFPSHQALVETPSGDKNSRLGSLSNKEGSKLMPKELYRDQPRFNYTTSRHVGEHVSSLGSSSKLSELRPNFAVAPPYTVPRHHYPLLAAPVTIRTAIPVFSAIPQNGCPAQVGASMAPAASAAAPMRSLSTSKLDPTPVSFLELKTSLNQNAKFWLNLLTVLHQSFPGMSKNQLQELAQRSCFNLPSYACIREGPDHAPRFKATVNFIGETFESPTFCTTLRQAEHAAAEVALDTLSQRGPSRSLAAKVLDETGVYKNLIQETAHRAGLNLPVYTTVRCGPGHTPLFSCTVELAGMNFSGDSAKTKKQAQKNAAMAAWTALKKLVAQPLS</sequence>
<dbReference type="PROSITE" id="PS50137">
    <property type="entry name" value="DS_RBD"/>
    <property type="match status" value="4"/>
</dbReference>
<comment type="function">
    <text evidence="3">Binds double-stranded RNA.</text>
</comment>
<dbReference type="Pfam" id="PF00035">
    <property type="entry name" value="dsrm"/>
    <property type="match status" value="4"/>
</dbReference>
<organism evidence="7 8">
    <name type="scientific">Vanilla planifolia</name>
    <name type="common">Vanilla</name>
    <dbReference type="NCBI Taxonomy" id="51239"/>
    <lineage>
        <taxon>Eukaryota</taxon>
        <taxon>Viridiplantae</taxon>
        <taxon>Streptophyta</taxon>
        <taxon>Embryophyta</taxon>
        <taxon>Tracheophyta</taxon>
        <taxon>Spermatophyta</taxon>
        <taxon>Magnoliopsida</taxon>
        <taxon>Liliopsida</taxon>
        <taxon>Asparagales</taxon>
        <taxon>Orchidaceae</taxon>
        <taxon>Vanilloideae</taxon>
        <taxon>Vanilleae</taxon>
        <taxon>Vanilla</taxon>
    </lineage>
</organism>
<proteinExistence type="predicted"/>
<evidence type="ECO:0000259" key="6">
    <source>
        <dbReference type="PROSITE" id="PS50137"/>
    </source>
</evidence>
<gene>
    <name evidence="7" type="ORF">HPP92_016588</name>
</gene>
<dbReference type="GO" id="GO:0003725">
    <property type="term" value="F:double-stranded RNA binding"/>
    <property type="evidence" value="ECO:0007669"/>
    <property type="project" value="InterPro"/>
</dbReference>
<dbReference type="InterPro" id="IPR044451">
    <property type="entry name" value="AtDRB-like_DSRM_2"/>
</dbReference>
<evidence type="ECO:0000313" key="8">
    <source>
        <dbReference type="Proteomes" id="UP000639772"/>
    </source>
</evidence>
<dbReference type="InterPro" id="IPR044450">
    <property type="entry name" value="AtDRB-like_DSRM_1"/>
</dbReference>
<dbReference type="PANTHER" id="PTHR46031">
    <property type="match status" value="1"/>
</dbReference>
<evidence type="ECO:0000256" key="4">
    <source>
        <dbReference type="PROSITE-ProRule" id="PRU00266"/>
    </source>
</evidence>
<keyword evidence="1" id="KW-0677">Repeat</keyword>
<feature type="domain" description="DRBM" evidence="6">
    <location>
        <begin position="629"/>
        <end position="697"/>
    </location>
</feature>
<dbReference type="PANTHER" id="PTHR46031:SF2">
    <property type="entry name" value="DOUBLE-STRANDED RNA-BINDING PROTEIN 2"/>
    <property type="match status" value="1"/>
</dbReference>
<feature type="region of interest" description="Disordered" evidence="5">
    <location>
        <begin position="373"/>
        <end position="402"/>
    </location>
</feature>
<dbReference type="SUPFAM" id="SSF54768">
    <property type="entry name" value="dsRNA-binding domain-like"/>
    <property type="match status" value="4"/>
</dbReference>
<feature type="region of interest" description="Disordered" evidence="5">
    <location>
        <begin position="217"/>
        <end position="243"/>
    </location>
</feature>
<protein>
    <recommendedName>
        <fullName evidence="6">DRBM domain-containing protein</fullName>
    </recommendedName>
</protein>